<proteinExistence type="predicted"/>
<name>A0ABN1PQS3_9ACTN</name>
<feature type="domain" description="Zinc finger CGNR" evidence="1">
    <location>
        <begin position="137"/>
        <end position="179"/>
    </location>
</feature>
<sequence>MTSPATERFTLDPAPDTLALAHDFLNTRGVGTQPDLLADLATATAWLERVLPGEAKLTATDLEVLRAFRTELHRLVVPEGAAPESVAEVGARGVAAELVLGVDGTVELRGGGTGAEYVTSRVLAEVLAGQQVDSWRRLKACKNDRCRVVFYDRSRNNSGVWHSLKTCGNPANLRAFRARNKEASS</sequence>
<dbReference type="InterPro" id="IPR010852">
    <property type="entry name" value="ABATE"/>
</dbReference>
<reference evidence="2 3" key="1">
    <citation type="journal article" date="2019" name="Int. J. Syst. Evol. Microbiol.">
        <title>The Global Catalogue of Microorganisms (GCM) 10K type strain sequencing project: providing services to taxonomists for standard genome sequencing and annotation.</title>
        <authorList>
            <consortium name="The Broad Institute Genomics Platform"/>
            <consortium name="The Broad Institute Genome Sequencing Center for Infectious Disease"/>
            <person name="Wu L."/>
            <person name="Ma J."/>
        </authorList>
    </citation>
    <scope>NUCLEOTIDE SEQUENCE [LARGE SCALE GENOMIC DNA]</scope>
    <source>
        <strain evidence="2 3">JCM 10977</strain>
    </source>
</reference>
<organism evidence="2 3">
    <name type="scientific">Kribbella koreensis</name>
    <dbReference type="NCBI Taxonomy" id="57909"/>
    <lineage>
        <taxon>Bacteria</taxon>
        <taxon>Bacillati</taxon>
        <taxon>Actinomycetota</taxon>
        <taxon>Actinomycetes</taxon>
        <taxon>Propionibacteriales</taxon>
        <taxon>Kribbellaceae</taxon>
        <taxon>Kribbella</taxon>
    </lineage>
</organism>
<dbReference type="Pfam" id="PF07336">
    <property type="entry name" value="ABATE"/>
    <property type="match status" value="1"/>
</dbReference>
<dbReference type="Gene3D" id="1.10.3300.10">
    <property type="entry name" value="Jann2411-like domain"/>
    <property type="match status" value="1"/>
</dbReference>
<dbReference type="Proteomes" id="UP001500542">
    <property type="component" value="Unassembled WGS sequence"/>
</dbReference>
<dbReference type="EMBL" id="BAAAHK010000003">
    <property type="protein sequence ID" value="GAA0931393.1"/>
    <property type="molecule type" value="Genomic_DNA"/>
</dbReference>
<dbReference type="SUPFAM" id="SSF160904">
    <property type="entry name" value="Jann2411-like"/>
    <property type="match status" value="1"/>
</dbReference>
<gene>
    <name evidence="2" type="ORF">GCM10009554_15290</name>
</gene>
<dbReference type="InterPro" id="IPR023286">
    <property type="entry name" value="ABATE_dom_sf"/>
</dbReference>
<dbReference type="PANTHER" id="PTHR35525:SF3">
    <property type="entry name" value="BLL6575 PROTEIN"/>
    <property type="match status" value="1"/>
</dbReference>
<keyword evidence="3" id="KW-1185">Reference proteome</keyword>
<accession>A0ABN1PQS3</accession>
<dbReference type="RefSeq" id="WP_343966288.1">
    <property type="nucleotide sequence ID" value="NZ_BAAAHK010000003.1"/>
</dbReference>
<dbReference type="InterPro" id="IPR021005">
    <property type="entry name" value="Znf_CGNR"/>
</dbReference>
<protein>
    <submittedName>
        <fullName evidence="2">CGNR zinc finger domain-containing protein</fullName>
    </submittedName>
</protein>
<evidence type="ECO:0000259" key="1">
    <source>
        <dbReference type="Pfam" id="PF11706"/>
    </source>
</evidence>
<dbReference type="PANTHER" id="PTHR35525">
    <property type="entry name" value="BLL6575 PROTEIN"/>
    <property type="match status" value="1"/>
</dbReference>
<comment type="caution">
    <text evidence="2">The sequence shown here is derived from an EMBL/GenBank/DDBJ whole genome shotgun (WGS) entry which is preliminary data.</text>
</comment>
<evidence type="ECO:0000313" key="2">
    <source>
        <dbReference type="EMBL" id="GAA0931393.1"/>
    </source>
</evidence>
<evidence type="ECO:0000313" key="3">
    <source>
        <dbReference type="Proteomes" id="UP001500542"/>
    </source>
</evidence>
<dbReference type="Pfam" id="PF11706">
    <property type="entry name" value="zf-CGNR"/>
    <property type="match status" value="1"/>
</dbReference>